<dbReference type="Gene3D" id="2.60.120.10">
    <property type="entry name" value="Jelly Rolls"/>
    <property type="match status" value="1"/>
</dbReference>
<proteinExistence type="predicted"/>
<dbReference type="RefSeq" id="WP_377945117.1">
    <property type="nucleotide sequence ID" value="NZ_JBHUCX010000089.1"/>
</dbReference>
<keyword evidence="3" id="KW-1185">Reference proteome</keyword>
<dbReference type="PANTHER" id="PTHR45228">
    <property type="entry name" value="CYCLIC DI-GMP PHOSPHODIESTERASE TM_0186-RELATED"/>
    <property type="match status" value="1"/>
</dbReference>
<dbReference type="SUPFAM" id="SSF51182">
    <property type="entry name" value="RmlC-like cupins"/>
    <property type="match status" value="1"/>
</dbReference>
<dbReference type="InterPro" id="IPR052020">
    <property type="entry name" value="Cyclic_di-GMP/3'3'-cGAMP_PDE"/>
</dbReference>
<dbReference type="InterPro" id="IPR003607">
    <property type="entry name" value="HD/PDEase_dom"/>
</dbReference>
<evidence type="ECO:0000313" key="3">
    <source>
        <dbReference type="Proteomes" id="UP001597079"/>
    </source>
</evidence>
<keyword evidence="2" id="KW-0378">Hydrolase</keyword>
<dbReference type="Pfam" id="PF13487">
    <property type="entry name" value="HD_5"/>
    <property type="match status" value="1"/>
</dbReference>
<dbReference type="CDD" id="cd00077">
    <property type="entry name" value="HDc"/>
    <property type="match status" value="1"/>
</dbReference>
<dbReference type="PROSITE" id="PS51832">
    <property type="entry name" value="HD_GYP"/>
    <property type="match status" value="1"/>
</dbReference>
<dbReference type="InterPro" id="IPR014710">
    <property type="entry name" value="RmlC-like_jellyroll"/>
</dbReference>
<reference evidence="3" key="1">
    <citation type="journal article" date="2019" name="Int. J. Syst. Evol. Microbiol.">
        <title>The Global Catalogue of Microorganisms (GCM) 10K type strain sequencing project: providing services to taxonomists for standard genome sequencing and annotation.</title>
        <authorList>
            <consortium name="The Broad Institute Genomics Platform"/>
            <consortium name="The Broad Institute Genome Sequencing Center for Infectious Disease"/>
            <person name="Wu L."/>
            <person name="Ma J."/>
        </authorList>
    </citation>
    <scope>NUCLEOTIDE SEQUENCE [LARGE SCALE GENOMIC DNA]</scope>
    <source>
        <strain evidence="3">CGMCC 1.12286</strain>
    </source>
</reference>
<name>A0ABW4JL93_9BACL</name>
<dbReference type="EMBL" id="JBHUCX010000089">
    <property type="protein sequence ID" value="MFD1677201.1"/>
    <property type="molecule type" value="Genomic_DNA"/>
</dbReference>
<dbReference type="Proteomes" id="UP001597079">
    <property type="component" value="Unassembled WGS sequence"/>
</dbReference>
<dbReference type="InterPro" id="IPR011051">
    <property type="entry name" value="RmlC_Cupin_sf"/>
</dbReference>
<organism evidence="2 3">
    <name type="scientific">Alicyclobacillus fodiniaquatilis</name>
    <dbReference type="NCBI Taxonomy" id="1661150"/>
    <lineage>
        <taxon>Bacteria</taxon>
        <taxon>Bacillati</taxon>
        <taxon>Bacillota</taxon>
        <taxon>Bacilli</taxon>
        <taxon>Bacillales</taxon>
        <taxon>Alicyclobacillaceae</taxon>
        <taxon>Alicyclobacillus</taxon>
    </lineage>
</organism>
<feature type="domain" description="HD-GYP" evidence="1">
    <location>
        <begin position="120"/>
        <end position="311"/>
    </location>
</feature>
<comment type="caution">
    <text evidence="2">The sequence shown here is derived from an EMBL/GenBank/DDBJ whole genome shotgun (WGS) entry which is preliminary data.</text>
</comment>
<sequence>MPQSGEMMDWLRHMKVGQSIEKVNTGKLEVSLLASKNGTEIIHHTLHEGGSWGLTPQDGWNELESVFVISGCLAYTSGDRQGIVSPGDTISTEPVKDHVIFTALEDTTFLYICSNAVFHFYSEITQKFQQLAVDIEQKDGYTADHCERIRRNSLLIGQRMNLSSYQLHCLNFGSFFHDIGKIDVPDTILLKPATLTHEEFDIMKRHPEFGKKILCSTGLPHLHDASTIVEQHHERFNGSGYPNHLKGDAIEVGAAIVAVIDSFDAMTSKRPYKRAKPEAWAIDEIISGRGSLYHPDVVDAFLASVDDITKS</sequence>
<dbReference type="GO" id="GO:0016787">
    <property type="term" value="F:hydrolase activity"/>
    <property type="evidence" value="ECO:0007669"/>
    <property type="project" value="UniProtKB-KW"/>
</dbReference>
<gene>
    <name evidence="2" type="ORF">ACFSB2_21235</name>
</gene>
<protein>
    <submittedName>
        <fullName evidence="2">HD-GYP domain-containing protein</fullName>
        <ecNumber evidence="2">3.1.4.-</ecNumber>
    </submittedName>
</protein>
<dbReference type="InterPro" id="IPR037522">
    <property type="entry name" value="HD_GYP_dom"/>
</dbReference>
<dbReference type="SMART" id="SM00471">
    <property type="entry name" value="HDc"/>
    <property type="match status" value="1"/>
</dbReference>
<dbReference type="SUPFAM" id="SSF109604">
    <property type="entry name" value="HD-domain/PDEase-like"/>
    <property type="match status" value="1"/>
</dbReference>
<dbReference type="Gene3D" id="1.10.3210.10">
    <property type="entry name" value="Hypothetical protein af1432"/>
    <property type="match status" value="1"/>
</dbReference>
<dbReference type="EC" id="3.1.4.-" evidence="2"/>
<accession>A0ABW4JL93</accession>
<evidence type="ECO:0000313" key="2">
    <source>
        <dbReference type="EMBL" id="MFD1677201.1"/>
    </source>
</evidence>
<evidence type="ECO:0000259" key="1">
    <source>
        <dbReference type="PROSITE" id="PS51832"/>
    </source>
</evidence>